<evidence type="ECO:0000313" key="3">
    <source>
        <dbReference type="EnsemblMetazoa" id="KAF7494533.1"/>
    </source>
</evidence>
<reference evidence="4" key="1">
    <citation type="journal article" date="2020" name="PLoS Negl. Trop. Dis.">
        <title>High-quality nuclear genome for Sarcoptes scabiei-A critical resource for a neglected parasite.</title>
        <authorList>
            <person name="Korhonen P.K."/>
            <person name="Gasser R.B."/>
            <person name="Ma G."/>
            <person name="Wang T."/>
            <person name="Stroehlein A.J."/>
            <person name="Young N.D."/>
            <person name="Ang C.S."/>
            <person name="Fernando D.D."/>
            <person name="Lu H.C."/>
            <person name="Taylor S."/>
            <person name="Reynolds S.L."/>
            <person name="Mofiz E."/>
            <person name="Najaraj S.H."/>
            <person name="Gowda H."/>
            <person name="Madugundu A."/>
            <person name="Renuse S."/>
            <person name="Holt D."/>
            <person name="Pandey A."/>
            <person name="Papenfuss A.T."/>
            <person name="Fischer K."/>
        </authorList>
    </citation>
    <scope>NUCLEOTIDE SEQUENCE [LARGE SCALE GENOMIC DNA]</scope>
</reference>
<dbReference type="InterPro" id="IPR053012">
    <property type="entry name" value="ER-organelle_contact"/>
</dbReference>
<dbReference type="SMART" id="SM00516">
    <property type="entry name" value="SEC14"/>
    <property type="match status" value="1"/>
</dbReference>
<evidence type="ECO:0000313" key="4">
    <source>
        <dbReference type="Proteomes" id="UP000070412"/>
    </source>
</evidence>
<name>A0A834VI69_SARSC</name>
<evidence type="ECO:0000313" key="2">
    <source>
        <dbReference type="EMBL" id="KAF7494533.1"/>
    </source>
</evidence>
<dbReference type="CDD" id="cd00170">
    <property type="entry name" value="SEC14"/>
    <property type="match status" value="1"/>
</dbReference>
<dbReference type="PANTHER" id="PTHR46384">
    <property type="entry name" value="MOTILE SPERM DOMAIN-CONTAINING PROTEIN 2"/>
    <property type="match status" value="1"/>
</dbReference>
<dbReference type="PROSITE" id="PS50191">
    <property type="entry name" value="CRAL_TRIO"/>
    <property type="match status" value="1"/>
</dbReference>
<organism evidence="2">
    <name type="scientific">Sarcoptes scabiei</name>
    <name type="common">Itch mite</name>
    <name type="synonym">Acarus scabiei</name>
    <dbReference type="NCBI Taxonomy" id="52283"/>
    <lineage>
        <taxon>Eukaryota</taxon>
        <taxon>Metazoa</taxon>
        <taxon>Ecdysozoa</taxon>
        <taxon>Arthropoda</taxon>
        <taxon>Chelicerata</taxon>
        <taxon>Arachnida</taxon>
        <taxon>Acari</taxon>
        <taxon>Acariformes</taxon>
        <taxon>Sarcoptiformes</taxon>
        <taxon>Astigmata</taxon>
        <taxon>Psoroptidia</taxon>
        <taxon>Sarcoptoidea</taxon>
        <taxon>Sarcoptidae</taxon>
        <taxon>Sarcoptinae</taxon>
        <taxon>Sarcoptes</taxon>
    </lineage>
</organism>
<accession>A0A834VI69</accession>
<dbReference type="InterPro" id="IPR036273">
    <property type="entry name" value="CRAL/TRIO_N_dom_sf"/>
</dbReference>
<sequence>MENTNTKDSIRPKHYFEDYFVHQIRQTLLAMDPTQFDAKDLEQLRNSNDWFIRRFLAWRPTDLSEAIDTMIDVLRWRKSIDINRWQDADFPMEFYQLAGFFPYLPDREDTNILIVRIRVNRKEPLGIVSLESMVRNFFIHTIEKIVAQNPNRGFALLFDCSKASLANVDIDLAKFIITTLTKYYSGAISYVYVYELPWILNQIWRLIRSWLSEDARSLIRFINKSSIQEFIDPNHLPDYMGGMSSKEYRSIPKDTISLQEMIAKQKLIIANQNDRLLLLRHFEKLIEIK</sequence>
<evidence type="ECO:0000259" key="1">
    <source>
        <dbReference type="PROSITE" id="PS50191"/>
    </source>
</evidence>
<protein>
    <submittedName>
        <fullName evidence="2">Motile sperm domain-containing protein 2</fullName>
    </submittedName>
</protein>
<dbReference type="PANTHER" id="PTHR46384:SF1">
    <property type="entry name" value="MOTILE SPERM DOMAIN-CONTAINING PROTEIN 2"/>
    <property type="match status" value="1"/>
</dbReference>
<dbReference type="SUPFAM" id="SSF52087">
    <property type="entry name" value="CRAL/TRIO domain"/>
    <property type="match status" value="1"/>
</dbReference>
<dbReference type="Proteomes" id="UP000070412">
    <property type="component" value="Unassembled WGS sequence"/>
</dbReference>
<dbReference type="Gene3D" id="3.40.525.10">
    <property type="entry name" value="CRAL-TRIO lipid binding domain"/>
    <property type="match status" value="1"/>
</dbReference>
<dbReference type="InterPro" id="IPR036865">
    <property type="entry name" value="CRAL-TRIO_dom_sf"/>
</dbReference>
<gene>
    <name evidence="2" type="ORF">SSS_5253</name>
</gene>
<dbReference type="SUPFAM" id="SSF46938">
    <property type="entry name" value="CRAL/TRIO N-terminal domain"/>
    <property type="match status" value="1"/>
</dbReference>
<feature type="domain" description="CRAL-TRIO" evidence="1">
    <location>
        <begin position="88"/>
        <end position="248"/>
    </location>
</feature>
<dbReference type="GO" id="GO:0140284">
    <property type="term" value="C:endoplasmic reticulum-endosome membrane contact site"/>
    <property type="evidence" value="ECO:0007669"/>
    <property type="project" value="TreeGrafter"/>
</dbReference>
<dbReference type="EnsemblMetazoa" id="SSS_5253s_mrna">
    <property type="protein sequence ID" value="KAF7494533.1"/>
    <property type="gene ID" value="SSS_5253"/>
</dbReference>
<dbReference type="AlphaFoldDB" id="A0A834VI69"/>
<dbReference type="GO" id="GO:0012505">
    <property type="term" value="C:endomembrane system"/>
    <property type="evidence" value="ECO:0007669"/>
    <property type="project" value="TreeGrafter"/>
</dbReference>
<dbReference type="EMBL" id="WVUK01000053">
    <property type="protein sequence ID" value="KAF7494533.1"/>
    <property type="molecule type" value="Genomic_DNA"/>
</dbReference>
<proteinExistence type="predicted"/>
<reference evidence="2" key="2">
    <citation type="submission" date="2020-01" db="EMBL/GenBank/DDBJ databases">
        <authorList>
            <person name="Korhonen P.K.K."/>
            <person name="Guangxu M.G."/>
            <person name="Wang T.W."/>
            <person name="Stroehlein A.J.S."/>
            <person name="Young N.D."/>
            <person name="Ang C.-S.A."/>
            <person name="Fernando D.W.F."/>
            <person name="Lu H.L."/>
            <person name="Taylor S.T."/>
            <person name="Ehtesham M.E.M."/>
            <person name="Najaraj S.H.N."/>
            <person name="Harsha G.H.G."/>
            <person name="Madugundu A.M."/>
            <person name="Renuse S.R."/>
            <person name="Holt D.H."/>
            <person name="Pandey A.P."/>
            <person name="Papenfuss A.P."/>
            <person name="Gasser R.B.G."/>
            <person name="Fischer K.F."/>
        </authorList>
    </citation>
    <scope>NUCLEOTIDE SEQUENCE</scope>
    <source>
        <strain evidence="2">SSS_KF_BRIS2020</strain>
    </source>
</reference>
<dbReference type="Pfam" id="PF00650">
    <property type="entry name" value="CRAL_TRIO"/>
    <property type="match status" value="1"/>
</dbReference>
<keyword evidence="4" id="KW-1185">Reference proteome</keyword>
<reference evidence="3" key="3">
    <citation type="submission" date="2022-06" db="UniProtKB">
        <authorList>
            <consortium name="EnsemblMetazoa"/>
        </authorList>
    </citation>
    <scope>IDENTIFICATION</scope>
</reference>
<dbReference type="OrthoDB" id="6483500at2759"/>
<dbReference type="InterPro" id="IPR001251">
    <property type="entry name" value="CRAL-TRIO_dom"/>
</dbReference>